<sequence>MSGSIKCLTVDSPADRQGQIFSSDHASTQESKQLSQ</sequence>
<evidence type="ECO:0000313" key="2">
    <source>
        <dbReference type="EMBL" id="EKV07573.1"/>
    </source>
</evidence>
<name>K9FXX8_PEND1</name>
<gene>
    <name evidence="2" type="ORF">PDIP_73460</name>
</gene>
<comment type="caution">
    <text evidence="2">The sequence shown here is derived from an EMBL/GenBank/DDBJ whole genome shotgun (WGS) entry which is preliminary data.</text>
</comment>
<evidence type="ECO:0000313" key="3">
    <source>
        <dbReference type="Proteomes" id="UP000009886"/>
    </source>
</evidence>
<dbReference type="HOGENOM" id="CLU_3359892_0_0_1"/>
<dbReference type="EMBL" id="AKCU01000459">
    <property type="protein sequence ID" value="EKV07573.1"/>
    <property type="molecule type" value="Genomic_DNA"/>
</dbReference>
<proteinExistence type="predicted"/>
<protein>
    <submittedName>
        <fullName evidence="2">Uncharacterized protein</fullName>
    </submittedName>
</protein>
<reference evidence="3" key="1">
    <citation type="journal article" date="2012" name="BMC Genomics">
        <title>Genome sequence of the necrotrophic fungus Penicillium digitatum, the main postharvest pathogen of citrus.</title>
        <authorList>
            <person name="Marcet-Houben M."/>
            <person name="Ballester A.-R."/>
            <person name="de la Fuente B."/>
            <person name="Harries E."/>
            <person name="Marcos J.F."/>
            <person name="Gonzalez-Candelas L."/>
            <person name="Gabaldon T."/>
        </authorList>
    </citation>
    <scope>NUCLEOTIDE SEQUENCE [LARGE SCALE GENOMIC DNA]</scope>
    <source>
        <strain evidence="3">Pd1 / CECT 20795</strain>
    </source>
</reference>
<feature type="region of interest" description="Disordered" evidence="1">
    <location>
        <begin position="1"/>
        <end position="36"/>
    </location>
</feature>
<dbReference type="KEGG" id="pdp:PDIP_73460"/>
<dbReference type="OrthoDB" id="4341155at2759"/>
<accession>K9FXX8</accession>
<organism evidence="2 3">
    <name type="scientific">Penicillium digitatum (strain Pd1 / CECT 20795)</name>
    <name type="common">Green mold</name>
    <dbReference type="NCBI Taxonomy" id="1170230"/>
    <lineage>
        <taxon>Eukaryota</taxon>
        <taxon>Fungi</taxon>
        <taxon>Dikarya</taxon>
        <taxon>Ascomycota</taxon>
        <taxon>Pezizomycotina</taxon>
        <taxon>Eurotiomycetes</taxon>
        <taxon>Eurotiomycetidae</taxon>
        <taxon>Eurotiales</taxon>
        <taxon>Aspergillaceae</taxon>
        <taxon>Penicillium</taxon>
    </lineage>
</organism>
<dbReference type="VEuPathDB" id="FungiDB:PDIP_73460"/>
<dbReference type="Proteomes" id="UP000009886">
    <property type="component" value="Unassembled WGS sequence"/>
</dbReference>
<dbReference type="AlphaFoldDB" id="K9FXX8"/>
<evidence type="ECO:0000256" key="1">
    <source>
        <dbReference type="SAM" id="MobiDB-lite"/>
    </source>
</evidence>
<feature type="compositionally biased region" description="Polar residues" evidence="1">
    <location>
        <begin position="19"/>
        <end position="36"/>
    </location>
</feature>